<accession>A0A432H056</accession>
<feature type="region of interest" description="Disordered" evidence="2">
    <location>
        <begin position="80"/>
        <end position="108"/>
    </location>
</feature>
<dbReference type="Pfam" id="PF13414">
    <property type="entry name" value="TPR_11"/>
    <property type="match status" value="1"/>
</dbReference>
<gene>
    <name evidence="3" type="ORF">DSY93_06900</name>
</gene>
<dbReference type="EMBL" id="QNZH01000188">
    <property type="protein sequence ID" value="RTZ89261.1"/>
    <property type="molecule type" value="Genomic_DNA"/>
</dbReference>
<feature type="repeat" description="TPR" evidence="1">
    <location>
        <begin position="372"/>
        <end position="405"/>
    </location>
</feature>
<organism evidence="3 4">
    <name type="scientific">SAR324 cluster bacterium</name>
    <dbReference type="NCBI Taxonomy" id="2024889"/>
    <lineage>
        <taxon>Bacteria</taxon>
        <taxon>Deltaproteobacteria</taxon>
        <taxon>SAR324 cluster</taxon>
    </lineage>
</organism>
<reference evidence="3 4" key="1">
    <citation type="submission" date="2018-06" db="EMBL/GenBank/DDBJ databases">
        <title>Combined omics and stable isotope probing to characterize newly discovered Mariana Back-Arc vent microbial communities.</title>
        <authorList>
            <person name="Trembath-Reichert E."/>
            <person name="Huber J.A."/>
        </authorList>
    </citation>
    <scope>NUCLEOTIDE SEQUENCE [LARGE SCALE GENOMIC DNA]</scope>
    <source>
        <strain evidence="3">MAG 151</strain>
    </source>
</reference>
<evidence type="ECO:0000313" key="4">
    <source>
        <dbReference type="Proteomes" id="UP000288322"/>
    </source>
</evidence>
<dbReference type="Gene3D" id="1.25.40.10">
    <property type="entry name" value="Tetratricopeptide repeat domain"/>
    <property type="match status" value="1"/>
</dbReference>
<protein>
    <submittedName>
        <fullName evidence="3">Primosomal protein</fullName>
    </submittedName>
</protein>
<evidence type="ECO:0000313" key="3">
    <source>
        <dbReference type="EMBL" id="RTZ89261.1"/>
    </source>
</evidence>
<dbReference type="SMART" id="SM00028">
    <property type="entry name" value="TPR"/>
    <property type="match status" value="2"/>
</dbReference>
<comment type="caution">
    <text evidence="3">The sequence shown here is derived from an EMBL/GenBank/DDBJ whole genome shotgun (WGS) entry which is preliminary data.</text>
</comment>
<feature type="region of interest" description="Disordered" evidence="2">
    <location>
        <begin position="247"/>
        <end position="333"/>
    </location>
</feature>
<evidence type="ECO:0000256" key="2">
    <source>
        <dbReference type="SAM" id="MobiDB-lite"/>
    </source>
</evidence>
<name>A0A432H056_9DELT</name>
<dbReference type="AlphaFoldDB" id="A0A432H056"/>
<feature type="compositionally biased region" description="Basic and acidic residues" evidence="2">
    <location>
        <begin position="247"/>
        <end position="260"/>
    </location>
</feature>
<feature type="region of interest" description="Disordered" evidence="2">
    <location>
        <begin position="32"/>
        <end position="60"/>
    </location>
</feature>
<dbReference type="Proteomes" id="UP000288322">
    <property type="component" value="Unassembled WGS sequence"/>
</dbReference>
<dbReference type="SUPFAM" id="SSF48452">
    <property type="entry name" value="TPR-like"/>
    <property type="match status" value="1"/>
</dbReference>
<proteinExistence type="predicted"/>
<dbReference type="PROSITE" id="PS50005">
    <property type="entry name" value="TPR"/>
    <property type="match status" value="1"/>
</dbReference>
<dbReference type="InterPro" id="IPR011990">
    <property type="entry name" value="TPR-like_helical_dom_sf"/>
</dbReference>
<feature type="compositionally biased region" description="Basic and acidic residues" evidence="2">
    <location>
        <begin position="268"/>
        <end position="296"/>
    </location>
</feature>
<keyword evidence="1" id="KW-0802">TPR repeat</keyword>
<feature type="compositionally biased region" description="Basic and acidic residues" evidence="2">
    <location>
        <begin position="34"/>
        <end position="60"/>
    </location>
</feature>
<evidence type="ECO:0000256" key="1">
    <source>
        <dbReference type="PROSITE-ProRule" id="PRU00339"/>
    </source>
</evidence>
<feature type="compositionally biased region" description="Basic and acidic residues" evidence="2">
    <location>
        <begin position="304"/>
        <end position="333"/>
    </location>
</feature>
<dbReference type="InterPro" id="IPR019734">
    <property type="entry name" value="TPR_rpt"/>
</dbReference>
<sequence>MRKNTISGDLASLFSLLIICFLTFYFGENASAKETSDGKDESQVEDPSPEKAEEAAEKKQSLEELLAVPFKLIKEEQDEDLGQGGKNKYNKSKSNNGEVKLPPPPEQRKVERDLEKKIDIIFREVLPKDYVGVTVSIRYILETVPVTKVNKSISKVKLPGFENNVWVPTQSKKIIGIVNQVRPYTTIFAVVNTPVSLFNVEVIRQILDERIRFLNLTGRDVLRMVHVPFTTPAQSSVNTLDNAAAELAKKEDGDEKVGEDEKVDGEEKEERIEDKELKEDKEDKDGGETDDKKPDAGEGELELAEQKKDNETLEDKPEAILEPDPEPRRIDQKTRVETARYLLQVRKAYLKEDYDAAITALRRAIELNPFSSQAFAMLGSVYYRLGWNRMAIENWQHSLELDPTNEGLKKYLMRLSR</sequence>